<dbReference type="CDD" id="cd01865">
    <property type="entry name" value="Rab3"/>
    <property type="match status" value="1"/>
</dbReference>
<evidence type="ECO:0000256" key="10">
    <source>
        <dbReference type="SAM" id="MobiDB-lite"/>
    </source>
</evidence>
<keyword evidence="8" id="KW-0636">Prenylation</keyword>
<dbReference type="PROSITE" id="PS51419">
    <property type="entry name" value="RAB"/>
    <property type="match status" value="1"/>
</dbReference>
<protein>
    <recommendedName>
        <fullName evidence="9">Ras-related protein Rab-3</fullName>
    </recommendedName>
</protein>
<dbReference type="InterPro" id="IPR037872">
    <property type="entry name" value="Rab3"/>
</dbReference>
<dbReference type="NCBIfam" id="TIGR00231">
    <property type="entry name" value="small_GTP"/>
    <property type="match status" value="1"/>
</dbReference>
<evidence type="ECO:0000256" key="6">
    <source>
        <dbReference type="ARBA" id="ARBA00023134"/>
    </source>
</evidence>
<evidence type="ECO:0000313" key="12">
    <source>
        <dbReference type="WBParaSite" id="L893_g28999.t1"/>
    </source>
</evidence>
<dbReference type="Gene3D" id="3.40.50.300">
    <property type="entry name" value="P-loop containing nucleotide triphosphate hydrolases"/>
    <property type="match status" value="1"/>
</dbReference>
<dbReference type="SMART" id="SM00174">
    <property type="entry name" value="RHO"/>
    <property type="match status" value="1"/>
</dbReference>
<evidence type="ECO:0000256" key="7">
    <source>
        <dbReference type="ARBA" id="ARBA00023288"/>
    </source>
</evidence>
<evidence type="ECO:0000256" key="2">
    <source>
        <dbReference type="ARBA" id="ARBA00022448"/>
    </source>
</evidence>
<dbReference type="InterPro" id="IPR005225">
    <property type="entry name" value="Small_GTP-bd"/>
</dbReference>
<proteinExistence type="inferred from homology"/>
<name>A0A1I7ZQS9_9BILA</name>
<comment type="similarity">
    <text evidence="1">Belongs to the small GTPase superfamily. Rab family.</text>
</comment>
<evidence type="ECO:0000256" key="9">
    <source>
        <dbReference type="ARBA" id="ARBA00067102"/>
    </source>
</evidence>
<dbReference type="GO" id="GO:0003924">
    <property type="term" value="F:GTPase activity"/>
    <property type="evidence" value="ECO:0007669"/>
    <property type="project" value="InterPro"/>
</dbReference>
<dbReference type="InterPro" id="IPR001806">
    <property type="entry name" value="Small_GTPase"/>
</dbReference>
<dbReference type="SMART" id="SM00176">
    <property type="entry name" value="RAN"/>
    <property type="match status" value="1"/>
</dbReference>
<dbReference type="PRINTS" id="PR00449">
    <property type="entry name" value="RASTRNSFRMNG"/>
</dbReference>
<keyword evidence="2" id="KW-0813">Transport</keyword>
<keyword evidence="6" id="KW-0342">GTP-binding</keyword>
<dbReference type="FunFam" id="3.40.50.300:FF:000206">
    <property type="entry name" value="Ras-related protein Rab-3C"/>
    <property type="match status" value="1"/>
</dbReference>
<dbReference type="Pfam" id="PF00071">
    <property type="entry name" value="Ras"/>
    <property type="match status" value="1"/>
</dbReference>
<feature type="compositionally biased region" description="Low complexity" evidence="10">
    <location>
        <begin position="78"/>
        <end position="88"/>
    </location>
</feature>
<keyword evidence="7" id="KW-0449">Lipoprotein</keyword>
<dbReference type="SMART" id="SM00175">
    <property type="entry name" value="RAB"/>
    <property type="match status" value="1"/>
</dbReference>
<dbReference type="AlphaFoldDB" id="A0A1I7ZQS9"/>
<evidence type="ECO:0000256" key="4">
    <source>
        <dbReference type="ARBA" id="ARBA00022741"/>
    </source>
</evidence>
<keyword evidence="4" id="KW-0547">Nucleotide-binding</keyword>
<feature type="region of interest" description="Disordered" evidence="10">
    <location>
        <begin position="72"/>
        <end position="92"/>
    </location>
</feature>
<dbReference type="GO" id="GO:0015031">
    <property type="term" value="P:protein transport"/>
    <property type="evidence" value="ECO:0007669"/>
    <property type="project" value="UniProtKB-KW"/>
</dbReference>
<dbReference type="PROSITE" id="PS51420">
    <property type="entry name" value="RHO"/>
    <property type="match status" value="1"/>
</dbReference>
<dbReference type="PROSITE" id="PS51421">
    <property type="entry name" value="RAS"/>
    <property type="match status" value="1"/>
</dbReference>
<keyword evidence="5" id="KW-0653">Protein transport</keyword>
<dbReference type="InterPro" id="IPR050305">
    <property type="entry name" value="Small_GTPase_Rab"/>
</dbReference>
<accession>A0A1I7ZQS9</accession>
<sequence>MHPLKEDAAGIAARIPQYLLMRYALQINPIGTIDRRCSKTPLQTFLVMHDEAEFEISLNGSTVRRIFSSESDSSDTMAQSGAAQSSTAAGGGSGDQNFDYMFKLLIIGNSSVGKTSFLFRYCDDSFTSAFVSTVGIDFKVKTVFRGDKRVKLQIWDTAGQERYRTITTAYYRGAMGFILMYDITNEESFNSVQDWCTQIKTYSWENAQVVLVGNKCDMEDERVISLDRGRQLADQLGLEFFETSAKENINVKAVFEKLVEIICNKMAESLDNDPTQNQPKGQRLEQTTTQKPPSQQCNC</sequence>
<evidence type="ECO:0000256" key="1">
    <source>
        <dbReference type="ARBA" id="ARBA00006270"/>
    </source>
</evidence>
<reference evidence="12" key="1">
    <citation type="submission" date="2016-11" db="UniProtKB">
        <authorList>
            <consortium name="WormBaseParasite"/>
        </authorList>
    </citation>
    <scope>IDENTIFICATION</scope>
</reference>
<dbReference type="InterPro" id="IPR027417">
    <property type="entry name" value="P-loop_NTPase"/>
</dbReference>
<evidence type="ECO:0000256" key="3">
    <source>
        <dbReference type="ARBA" id="ARBA00022481"/>
    </source>
</evidence>
<feature type="region of interest" description="Disordered" evidence="10">
    <location>
        <begin position="270"/>
        <end position="299"/>
    </location>
</feature>
<evidence type="ECO:0000256" key="5">
    <source>
        <dbReference type="ARBA" id="ARBA00022927"/>
    </source>
</evidence>
<dbReference type="SUPFAM" id="SSF52540">
    <property type="entry name" value="P-loop containing nucleoside triphosphate hydrolases"/>
    <property type="match status" value="1"/>
</dbReference>
<dbReference type="GO" id="GO:0005525">
    <property type="term" value="F:GTP binding"/>
    <property type="evidence" value="ECO:0007669"/>
    <property type="project" value="UniProtKB-KW"/>
</dbReference>
<evidence type="ECO:0000313" key="11">
    <source>
        <dbReference type="Proteomes" id="UP000095287"/>
    </source>
</evidence>
<organism evidence="11 12">
    <name type="scientific">Steinernema glaseri</name>
    <dbReference type="NCBI Taxonomy" id="37863"/>
    <lineage>
        <taxon>Eukaryota</taxon>
        <taxon>Metazoa</taxon>
        <taxon>Ecdysozoa</taxon>
        <taxon>Nematoda</taxon>
        <taxon>Chromadorea</taxon>
        <taxon>Rhabditida</taxon>
        <taxon>Tylenchina</taxon>
        <taxon>Panagrolaimomorpha</taxon>
        <taxon>Strongyloidoidea</taxon>
        <taxon>Steinernematidae</taxon>
        <taxon>Steinernema</taxon>
    </lineage>
</organism>
<keyword evidence="11" id="KW-1185">Reference proteome</keyword>
<dbReference type="PANTHER" id="PTHR47980">
    <property type="entry name" value="LD44762P"/>
    <property type="match status" value="1"/>
</dbReference>
<dbReference type="Proteomes" id="UP000095287">
    <property type="component" value="Unplaced"/>
</dbReference>
<dbReference type="WBParaSite" id="L893_g28999.t1">
    <property type="protein sequence ID" value="L893_g28999.t1"/>
    <property type="gene ID" value="L893_g28999"/>
</dbReference>
<evidence type="ECO:0000256" key="8">
    <source>
        <dbReference type="ARBA" id="ARBA00023289"/>
    </source>
</evidence>
<keyword evidence="3" id="KW-0488">Methylation</keyword>
<dbReference type="SMART" id="SM00173">
    <property type="entry name" value="RAS"/>
    <property type="match status" value="1"/>
</dbReference>
<feature type="compositionally biased region" description="Polar residues" evidence="10">
    <location>
        <begin position="272"/>
        <end position="299"/>
    </location>
</feature>